<reference evidence="5 6" key="1">
    <citation type="submission" date="2024-07" db="EMBL/GenBank/DDBJ databases">
        <title>Description of Labrys sedimenti sp. nov., isolated from a diclofenac-degrading enrichment culture.</title>
        <authorList>
            <person name="Tancsics A."/>
            <person name="Csepanyi A."/>
        </authorList>
    </citation>
    <scope>NUCLEOTIDE SEQUENCE [LARGE SCALE GENOMIC DNA]</scope>
    <source>
        <strain evidence="5 6">LMG 23578</strain>
    </source>
</reference>
<evidence type="ECO:0000259" key="2">
    <source>
        <dbReference type="Pfam" id="PF00394"/>
    </source>
</evidence>
<evidence type="ECO:0000313" key="6">
    <source>
        <dbReference type="Proteomes" id="UP001555786"/>
    </source>
</evidence>
<dbReference type="PANTHER" id="PTHR11709:SF2">
    <property type="entry name" value="MULTICOPPER OXIDASE LPR1"/>
    <property type="match status" value="1"/>
</dbReference>
<dbReference type="InterPro" id="IPR045087">
    <property type="entry name" value="Cu-oxidase_fam"/>
</dbReference>
<keyword evidence="6" id="KW-1185">Reference proteome</keyword>
<protein>
    <submittedName>
        <fullName evidence="5">Multicopper oxidase family protein</fullName>
    </submittedName>
</protein>
<feature type="domain" description="Plastocyanin-like" evidence="3">
    <location>
        <begin position="334"/>
        <end position="415"/>
    </location>
</feature>
<dbReference type="InterPro" id="IPR011707">
    <property type="entry name" value="Cu-oxidase-like_N"/>
</dbReference>
<dbReference type="Gene3D" id="2.60.40.420">
    <property type="entry name" value="Cupredoxins - blue copper proteins"/>
    <property type="match status" value="3"/>
</dbReference>
<dbReference type="SUPFAM" id="SSF49503">
    <property type="entry name" value="Cupredoxins"/>
    <property type="match status" value="3"/>
</dbReference>
<evidence type="ECO:0000259" key="3">
    <source>
        <dbReference type="Pfam" id="PF07731"/>
    </source>
</evidence>
<keyword evidence="1" id="KW-0732">Signal</keyword>
<comment type="caution">
    <text evidence="5">The sequence shown here is derived from an EMBL/GenBank/DDBJ whole genome shotgun (WGS) entry which is preliminary data.</text>
</comment>
<dbReference type="RefSeq" id="WP_367622950.1">
    <property type="nucleotide sequence ID" value="NZ_JBFNQD010000001.1"/>
</dbReference>
<dbReference type="CDD" id="cd13861">
    <property type="entry name" value="CuRO_1_CumA_like"/>
    <property type="match status" value="1"/>
</dbReference>
<gene>
    <name evidence="5" type="ORF">ABXS05_03555</name>
</gene>
<name>A0ABV3PH62_9HYPH</name>
<feature type="signal peptide" evidence="1">
    <location>
        <begin position="1"/>
        <end position="29"/>
    </location>
</feature>
<proteinExistence type="predicted"/>
<feature type="domain" description="Plastocyanin-like" evidence="4">
    <location>
        <begin position="51"/>
        <end position="154"/>
    </location>
</feature>
<feature type="domain" description="Plastocyanin-like" evidence="2">
    <location>
        <begin position="182"/>
        <end position="264"/>
    </location>
</feature>
<organism evidence="5 6">
    <name type="scientific">Labrys neptuniae</name>
    <dbReference type="NCBI Taxonomy" id="376174"/>
    <lineage>
        <taxon>Bacteria</taxon>
        <taxon>Pseudomonadati</taxon>
        <taxon>Pseudomonadota</taxon>
        <taxon>Alphaproteobacteria</taxon>
        <taxon>Hyphomicrobiales</taxon>
        <taxon>Xanthobacteraceae</taxon>
        <taxon>Labrys</taxon>
    </lineage>
</organism>
<evidence type="ECO:0000256" key="1">
    <source>
        <dbReference type="SAM" id="SignalP"/>
    </source>
</evidence>
<evidence type="ECO:0000313" key="5">
    <source>
        <dbReference type="EMBL" id="MEW9304598.1"/>
    </source>
</evidence>
<dbReference type="PROSITE" id="PS51318">
    <property type="entry name" value="TAT"/>
    <property type="match status" value="1"/>
</dbReference>
<dbReference type="InterPro" id="IPR001117">
    <property type="entry name" value="Cu-oxidase_2nd"/>
</dbReference>
<sequence>MTASLDRRQLLAGLGITLANLTLPNPALATTAQILTAAAGELALPGSPTPTRTQCFDASTPGPLLRAKRSQPVKLRFANRLETPSAIHWHGLRLANAMDGVPALTQQAVKPGEGFDYVFTPPDAGTFWYHTPAFGPFLSQCEAGLYGVLVVDEDEPPQVDQDLILVIDDWNIGPDGQILSAASTISSKPTVTVNSKAAETIRLAPNERVRLRLVNAAATRIARLALAGFEATIIAIDGHPVDTPFAPNHGRIDLPPGGRADIAVDGTLAAGSEAGIALDLDGEVVILAHLVAGTAVPLRSAPLPPLVLPRPSLPAALALQKAKRVAVTLPGHATGGGVLPDKPLFSIKRGSLVDLGLANKTRIDHAVHVHGHAMRILHPFDDEWQPYWVDTVAIGPGETVHTVFLADNPGKWLLHGRACGPSRKDDLLAWFEVT</sequence>
<dbReference type="InterPro" id="IPR006311">
    <property type="entry name" value="TAT_signal"/>
</dbReference>
<dbReference type="EMBL" id="JBFNQD010000001">
    <property type="protein sequence ID" value="MEW9304598.1"/>
    <property type="molecule type" value="Genomic_DNA"/>
</dbReference>
<dbReference type="PANTHER" id="PTHR11709">
    <property type="entry name" value="MULTI-COPPER OXIDASE"/>
    <property type="match status" value="1"/>
</dbReference>
<dbReference type="InterPro" id="IPR011706">
    <property type="entry name" value="Cu-oxidase_C"/>
</dbReference>
<dbReference type="Pfam" id="PF07731">
    <property type="entry name" value="Cu-oxidase_2"/>
    <property type="match status" value="1"/>
</dbReference>
<evidence type="ECO:0000259" key="4">
    <source>
        <dbReference type="Pfam" id="PF07732"/>
    </source>
</evidence>
<accession>A0ABV3PH62</accession>
<dbReference type="Proteomes" id="UP001555786">
    <property type="component" value="Unassembled WGS sequence"/>
</dbReference>
<dbReference type="Pfam" id="PF00394">
    <property type="entry name" value="Cu-oxidase"/>
    <property type="match status" value="1"/>
</dbReference>
<feature type="chain" id="PRO_5047458648" evidence="1">
    <location>
        <begin position="30"/>
        <end position="434"/>
    </location>
</feature>
<dbReference type="Pfam" id="PF07732">
    <property type="entry name" value="Cu-oxidase_3"/>
    <property type="match status" value="1"/>
</dbReference>
<dbReference type="InterPro" id="IPR008972">
    <property type="entry name" value="Cupredoxin"/>
</dbReference>